<evidence type="ECO:0000313" key="2">
    <source>
        <dbReference type="Proteomes" id="UP001159405"/>
    </source>
</evidence>
<evidence type="ECO:0000313" key="1">
    <source>
        <dbReference type="EMBL" id="CAH3131654.1"/>
    </source>
</evidence>
<organism evidence="1 2">
    <name type="scientific">Porites lobata</name>
    <dbReference type="NCBI Taxonomy" id="104759"/>
    <lineage>
        <taxon>Eukaryota</taxon>
        <taxon>Metazoa</taxon>
        <taxon>Cnidaria</taxon>
        <taxon>Anthozoa</taxon>
        <taxon>Hexacorallia</taxon>
        <taxon>Scleractinia</taxon>
        <taxon>Fungiina</taxon>
        <taxon>Poritidae</taxon>
        <taxon>Porites</taxon>
    </lineage>
</organism>
<proteinExistence type="predicted"/>
<sequence>MCPHAAIQTNDITVPVELGVDVLRSEPRVRFLTIDLGSVYKIANADPVYWLVKADVVQRNNRQLIISVDFTSGLAGSVTSVRVTTKANSKTKRKGSNINISCRNTQNAARKYHSLLKITHNKTKYQNFKIMKETSNLLEIEKSGDNIVSQDFSAFRLLVKNICQNIWQKSEPFTRKCERMAPVKITLLNEETCYSCDGRVHRAVEQPKPLALLKLIRTQSKQWPSSPESKWKLVPLKRIFPGLVAIVSSNVAKNLPLKTT</sequence>
<protein>
    <submittedName>
        <fullName evidence="1">Uncharacterized protein</fullName>
    </submittedName>
</protein>
<dbReference type="EMBL" id="CALNXK010000050">
    <property type="protein sequence ID" value="CAH3131654.1"/>
    <property type="molecule type" value="Genomic_DNA"/>
</dbReference>
<dbReference type="Proteomes" id="UP001159405">
    <property type="component" value="Unassembled WGS sequence"/>
</dbReference>
<name>A0ABN8P2R0_9CNID</name>
<comment type="caution">
    <text evidence="1">The sequence shown here is derived from an EMBL/GenBank/DDBJ whole genome shotgun (WGS) entry which is preliminary data.</text>
</comment>
<reference evidence="1 2" key="1">
    <citation type="submission" date="2022-05" db="EMBL/GenBank/DDBJ databases">
        <authorList>
            <consortium name="Genoscope - CEA"/>
            <person name="William W."/>
        </authorList>
    </citation>
    <scope>NUCLEOTIDE SEQUENCE [LARGE SCALE GENOMIC DNA]</scope>
</reference>
<keyword evidence="2" id="KW-1185">Reference proteome</keyword>
<gene>
    <name evidence="1" type="ORF">PLOB_00036209</name>
</gene>
<accession>A0ABN8P2R0</accession>